<reference evidence="2 3" key="1">
    <citation type="submission" date="2013-03" db="EMBL/GenBank/DDBJ databases">
        <title>The Genome Sequence of Cladophialophora yegresii CBS 114405.</title>
        <authorList>
            <consortium name="The Broad Institute Genomics Platform"/>
            <person name="Cuomo C."/>
            <person name="de Hoog S."/>
            <person name="Gorbushina A."/>
            <person name="Walker B."/>
            <person name="Young S.K."/>
            <person name="Zeng Q."/>
            <person name="Gargeya S."/>
            <person name="Fitzgerald M."/>
            <person name="Haas B."/>
            <person name="Abouelleil A."/>
            <person name="Allen A.W."/>
            <person name="Alvarado L."/>
            <person name="Arachchi H.M."/>
            <person name="Berlin A.M."/>
            <person name="Chapman S.B."/>
            <person name="Gainer-Dewar J."/>
            <person name="Goldberg J."/>
            <person name="Griggs A."/>
            <person name="Gujja S."/>
            <person name="Hansen M."/>
            <person name="Howarth C."/>
            <person name="Imamovic A."/>
            <person name="Ireland A."/>
            <person name="Larimer J."/>
            <person name="McCowan C."/>
            <person name="Murphy C."/>
            <person name="Pearson M."/>
            <person name="Poon T.W."/>
            <person name="Priest M."/>
            <person name="Roberts A."/>
            <person name="Saif S."/>
            <person name="Shea T."/>
            <person name="Sisk P."/>
            <person name="Sykes S."/>
            <person name="Wortman J."/>
            <person name="Nusbaum C."/>
            <person name="Birren B."/>
        </authorList>
    </citation>
    <scope>NUCLEOTIDE SEQUENCE [LARGE SCALE GENOMIC DNA]</scope>
    <source>
        <strain evidence="2 3">CBS 114405</strain>
    </source>
</reference>
<dbReference type="Gene3D" id="3.20.20.80">
    <property type="entry name" value="Glycosidases"/>
    <property type="match status" value="1"/>
</dbReference>
<comment type="caution">
    <text evidence="2">The sequence shown here is derived from an EMBL/GenBank/DDBJ whole genome shotgun (WGS) entry which is preliminary data.</text>
</comment>
<gene>
    <name evidence="2" type="ORF">A1O7_08302</name>
</gene>
<dbReference type="AlphaFoldDB" id="W9VQV1"/>
<evidence type="ECO:0000313" key="2">
    <source>
        <dbReference type="EMBL" id="EXJ55375.1"/>
    </source>
</evidence>
<name>W9VQV1_9EURO</name>
<sequence length="67" mass="7977">MTDYNANSPHEVCQGTIRHEEEYFAQFWQHIDILVYFVRRHIAIPRPTWANAGHRIGAQVLRLLIFE</sequence>
<evidence type="ECO:0000313" key="3">
    <source>
        <dbReference type="Proteomes" id="UP000019473"/>
    </source>
</evidence>
<feature type="domain" description="Cytosolic endo-beta-N-acetylglucosaminidase TIM barrel" evidence="1">
    <location>
        <begin position="13"/>
        <end position="67"/>
    </location>
</feature>
<accession>W9VQV1</accession>
<dbReference type="GO" id="GO:0033925">
    <property type="term" value="F:mannosyl-glycoprotein endo-beta-N-acetylglucosaminidase activity"/>
    <property type="evidence" value="ECO:0007669"/>
    <property type="project" value="UniProtKB-EC"/>
</dbReference>
<dbReference type="OrthoDB" id="284473at2759"/>
<proteinExistence type="predicted"/>
<dbReference type="InterPro" id="IPR032979">
    <property type="entry name" value="ENGase"/>
</dbReference>
<organism evidence="2 3">
    <name type="scientific">Cladophialophora yegresii CBS 114405</name>
    <dbReference type="NCBI Taxonomy" id="1182544"/>
    <lineage>
        <taxon>Eukaryota</taxon>
        <taxon>Fungi</taxon>
        <taxon>Dikarya</taxon>
        <taxon>Ascomycota</taxon>
        <taxon>Pezizomycotina</taxon>
        <taxon>Eurotiomycetes</taxon>
        <taxon>Chaetothyriomycetidae</taxon>
        <taxon>Chaetothyriales</taxon>
        <taxon>Herpotrichiellaceae</taxon>
        <taxon>Cladophialophora</taxon>
    </lineage>
</organism>
<dbReference type="GeneID" id="19182870"/>
<protein>
    <recommendedName>
        <fullName evidence="1">Cytosolic endo-beta-N-acetylglucosaminidase TIM barrel domain-containing protein</fullName>
    </recommendedName>
</protein>
<dbReference type="InterPro" id="IPR005201">
    <property type="entry name" value="TIM_ENGase"/>
</dbReference>
<dbReference type="PANTHER" id="PTHR13246">
    <property type="entry name" value="ENDO BETA N-ACETYLGLUCOSAMINIDASE"/>
    <property type="match status" value="1"/>
</dbReference>
<keyword evidence="3" id="KW-1185">Reference proteome</keyword>
<dbReference type="EMBL" id="AMGW01000006">
    <property type="protein sequence ID" value="EXJ55375.1"/>
    <property type="molecule type" value="Genomic_DNA"/>
</dbReference>
<dbReference type="PANTHER" id="PTHR13246:SF1">
    <property type="entry name" value="CYTOSOLIC ENDO-BETA-N-ACETYLGLUCOSAMINIDASE"/>
    <property type="match status" value="1"/>
</dbReference>
<dbReference type="GO" id="GO:0005829">
    <property type="term" value="C:cytosol"/>
    <property type="evidence" value="ECO:0007669"/>
    <property type="project" value="UniProtKB-SubCell"/>
</dbReference>
<dbReference type="VEuPathDB" id="FungiDB:A1O7_08302"/>
<evidence type="ECO:0000259" key="1">
    <source>
        <dbReference type="Pfam" id="PF03644"/>
    </source>
</evidence>
<dbReference type="Proteomes" id="UP000019473">
    <property type="component" value="Unassembled WGS sequence"/>
</dbReference>
<dbReference type="HOGENOM" id="CLU_2819403_0_0_1"/>
<feature type="non-terminal residue" evidence="2">
    <location>
        <position position="67"/>
    </location>
</feature>
<dbReference type="Pfam" id="PF03644">
    <property type="entry name" value="Glyco_hydro_85"/>
    <property type="match status" value="1"/>
</dbReference>
<dbReference type="RefSeq" id="XP_007760485.1">
    <property type="nucleotide sequence ID" value="XM_007762295.1"/>
</dbReference>